<reference evidence="9" key="1">
    <citation type="submission" date="2017-06" db="EMBL/GenBank/DDBJ databases">
        <authorList>
            <person name="Varghese N."/>
            <person name="Submissions S."/>
        </authorList>
    </citation>
    <scope>NUCLEOTIDE SEQUENCE [LARGE SCALE GENOMIC DNA]</scope>
    <source>
        <strain evidence="9">JAD2</strain>
    </source>
</reference>
<dbReference type="Pfam" id="PF25601">
    <property type="entry name" value="AAA_lid_14"/>
    <property type="match status" value="1"/>
</dbReference>
<dbReference type="SUPFAM" id="SSF52540">
    <property type="entry name" value="P-loop containing nucleoside triphosphate hydrolases"/>
    <property type="match status" value="1"/>
</dbReference>
<protein>
    <submittedName>
        <fullName evidence="8">Transcriptional activator for dhaKLM operon</fullName>
    </submittedName>
</protein>
<evidence type="ECO:0000259" key="7">
    <source>
        <dbReference type="PROSITE" id="PS50112"/>
    </source>
</evidence>
<keyword evidence="1" id="KW-0547">Nucleotide-binding</keyword>
<dbReference type="InParanoid" id="A0A212RK76"/>
<dbReference type="InterPro" id="IPR009057">
    <property type="entry name" value="Homeodomain-like_sf"/>
</dbReference>
<dbReference type="InterPro" id="IPR002197">
    <property type="entry name" value="HTH_Fis"/>
</dbReference>
<dbReference type="Gene3D" id="3.30.450.20">
    <property type="entry name" value="PAS domain"/>
    <property type="match status" value="1"/>
</dbReference>
<organism evidence="8 9">
    <name type="scientific">Thermoflexus hugenholtzii JAD2</name>
    <dbReference type="NCBI Taxonomy" id="877466"/>
    <lineage>
        <taxon>Bacteria</taxon>
        <taxon>Bacillati</taxon>
        <taxon>Chloroflexota</taxon>
        <taxon>Thermoflexia</taxon>
        <taxon>Thermoflexales</taxon>
        <taxon>Thermoflexaceae</taxon>
        <taxon>Thermoflexus</taxon>
    </lineage>
</organism>
<evidence type="ECO:0000256" key="5">
    <source>
        <dbReference type="ARBA" id="ARBA00023163"/>
    </source>
</evidence>
<dbReference type="GO" id="GO:0043565">
    <property type="term" value="F:sequence-specific DNA binding"/>
    <property type="evidence" value="ECO:0007669"/>
    <property type="project" value="InterPro"/>
</dbReference>
<dbReference type="InterPro" id="IPR003018">
    <property type="entry name" value="GAF"/>
</dbReference>
<dbReference type="GO" id="GO:0005524">
    <property type="term" value="F:ATP binding"/>
    <property type="evidence" value="ECO:0007669"/>
    <property type="project" value="UniProtKB-KW"/>
</dbReference>
<dbReference type="PROSITE" id="PS50112">
    <property type="entry name" value="PAS"/>
    <property type="match status" value="1"/>
</dbReference>
<dbReference type="PANTHER" id="PTHR32071">
    <property type="entry name" value="TRANSCRIPTIONAL REGULATORY PROTEIN"/>
    <property type="match status" value="1"/>
</dbReference>
<keyword evidence="3" id="KW-0805">Transcription regulation</keyword>
<feature type="domain" description="Sigma-54 factor interaction" evidence="6">
    <location>
        <begin position="347"/>
        <end position="576"/>
    </location>
</feature>
<evidence type="ECO:0000259" key="6">
    <source>
        <dbReference type="PROSITE" id="PS50045"/>
    </source>
</evidence>
<dbReference type="FunFam" id="3.40.50.300:FF:000006">
    <property type="entry name" value="DNA-binding transcriptional regulator NtrC"/>
    <property type="match status" value="1"/>
</dbReference>
<dbReference type="PROSITE" id="PS50045">
    <property type="entry name" value="SIGMA54_INTERACT_4"/>
    <property type="match status" value="1"/>
</dbReference>
<dbReference type="PROSITE" id="PS00676">
    <property type="entry name" value="SIGMA54_INTERACT_2"/>
    <property type="match status" value="1"/>
</dbReference>
<dbReference type="Pfam" id="PF02954">
    <property type="entry name" value="HTH_8"/>
    <property type="match status" value="1"/>
</dbReference>
<dbReference type="GO" id="GO:0006355">
    <property type="term" value="P:regulation of DNA-templated transcription"/>
    <property type="evidence" value="ECO:0007669"/>
    <property type="project" value="InterPro"/>
</dbReference>
<dbReference type="SUPFAM" id="SSF55781">
    <property type="entry name" value="GAF domain-like"/>
    <property type="match status" value="1"/>
</dbReference>
<dbReference type="Gene3D" id="1.10.8.60">
    <property type="match status" value="1"/>
</dbReference>
<keyword evidence="5" id="KW-0804">Transcription</keyword>
<dbReference type="EMBL" id="FYEK01000066">
    <property type="protein sequence ID" value="SNB72882.1"/>
    <property type="molecule type" value="Genomic_DNA"/>
</dbReference>
<keyword evidence="9" id="KW-1185">Reference proteome</keyword>
<evidence type="ECO:0000313" key="8">
    <source>
        <dbReference type="EMBL" id="SNB72882.1"/>
    </source>
</evidence>
<dbReference type="Gene3D" id="3.30.450.40">
    <property type="match status" value="1"/>
</dbReference>
<dbReference type="SUPFAM" id="SSF55785">
    <property type="entry name" value="PYP-like sensor domain (PAS domain)"/>
    <property type="match status" value="1"/>
</dbReference>
<dbReference type="InterPro" id="IPR029016">
    <property type="entry name" value="GAF-like_dom_sf"/>
</dbReference>
<name>A0A212RK76_9CHLR</name>
<dbReference type="SMART" id="SM00382">
    <property type="entry name" value="AAA"/>
    <property type="match status" value="1"/>
</dbReference>
<accession>A0A212RK76</accession>
<dbReference type="InterPro" id="IPR027417">
    <property type="entry name" value="P-loop_NTPase"/>
</dbReference>
<dbReference type="PANTHER" id="PTHR32071:SF57">
    <property type="entry name" value="C4-DICARBOXYLATE TRANSPORT TRANSCRIPTIONAL REGULATORY PROTEIN DCTD"/>
    <property type="match status" value="1"/>
</dbReference>
<dbReference type="FunCoup" id="A0A212RK76">
    <property type="interactions" value="41"/>
</dbReference>
<dbReference type="InterPro" id="IPR058031">
    <property type="entry name" value="AAA_lid_NorR"/>
</dbReference>
<dbReference type="InterPro" id="IPR003593">
    <property type="entry name" value="AAA+_ATPase"/>
</dbReference>
<dbReference type="InterPro" id="IPR025944">
    <property type="entry name" value="Sigma_54_int_dom_CS"/>
</dbReference>
<feature type="domain" description="PAS" evidence="7">
    <location>
        <begin position="219"/>
        <end position="264"/>
    </location>
</feature>
<dbReference type="InterPro" id="IPR035965">
    <property type="entry name" value="PAS-like_dom_sf"/>
</dbReference>
<dbReference type="Gene3D" id="3.40.50.300">
    <property type="entry name" value="P-loop containing nucleotide triphosphate hydrolases"/>
    <property type="match status" value="1"/>
</dbReference>
<dbReference type="CDD" id="cd00130">
    <property type="entry name" value="PAS"/>
    <property type="match status" value="1"/>
</dbReference>
<dbReference type="SUPFAM" id="SSF46689">
    <property type="entry name" value="Homeodomain-like"/>
    <property type="match status" value="1"/>
</dbReference>
<dbReference type="InterPro" id="IPR002078">
    <property type="entry name" value="Sigma_54_int"/>
</dbReference>
<proteinExistence type="predicted"/>
<dbReference type="SMART" id="SM00091">
    <property type="entry name" value="PAS"/>
    <property type="match status" value="1"/>
</dbReference>
<gene>
    <name evidence="8" type="ORF">SAMN02746019_00016720</name>
</gene>
<evidence type="ECO:0000256" key="2">
    <source>
        <dbReference type="ARBA" id="ARBA00022840"/>
    </source>
</evidence>
<dbReference type="RefSeq" id="WP_159461745.1">
    <property type="nucleotide sequence ID" value="NZ_FYEK01000066.1"/>
</dbReference>
<dbReference type="Proteomes" id="UP000197025">
    <property type="component" value="Unassembled WGS sequence"/>
</dbReference>
<evidence type="ECO:0000313" key="9">
    <source>
        <dbReference type="Proteomes" id="UP000197025"/>
    </source>
</evidence>
<dbReference type="InterPro" id="IPR000014">
    <property type="entry name" value="PAS"/>
</dbReference>
<dbReference type="InterPro" id="IPR013767">
    <property type="entry name" value="PAS_fold"/>
</dbReference>
<sequence length="674" mass="73796">MQPWAYPLDLPRIRSWWQRFVERRELNPALDPLVAAPWARCAPRMNPQAPPALPCLDEGTLERVRLTLFDLIATARPLMEDLHQFTEGSGLAIALFDPAACVLDVLGDAGIVRAAEAVGLRPGVYWSEGHVGTNAFALALLERTPVQVVGAEHFVALYHDWVTTAAPIYGLDGQPLGAIGVMAPVERAQPDTLGMVMAAARAIENQLQAAENLQESHQYLAELQAILEAIDQVVMVLNTRGEIVRLNRTAARVLGLDPSGILGRPLSSHIQLPPALQNALMDPQVHLETEAALLIDGAPLEGWLTLHAVAEGRHHLGCVLTFRRSEQIHRMVARLVGAQALMTLADIPGRSRAIQQVRQQARAAARTSLPVLLHGEPGTGKGVLARAIHNASTRASGPFIAVSCRAIPRELLAMELLGVEGGTFRNGPSEGRPGKFELAHGGTLYLDEIEALPLELQAAIQRILETGEVMRLGGLRPIPVDVRLIASSSAPLEQLVAEGHFRADLYHLLASMAIHIPPLRERPEDIPLIAEAVFRRLRRGSGRTYRLTEAALQQLKAYPWPGNVRELEHVLERAAALSEDGWIDVIHLPERIVGGTDPERPPDSVRPVEELEREAILRAAIRYRGRVGAMAAALGLSRTTLWRRLKRYGIDPAAFRDRKEKAKGRGEKSFAPTR</sequence>
<dbReference type="InterPro" id="IPR025943">
    <property type="entry name" value="Sigma_54_int_dom_ATP-bd_2"/>
</dbReference>
<keyword evidence="2" id="KW-0067">ATP-binding</keyword>
<evidence type="ECO:0000256" key="4">
    <source>
        <dbReference type="ARBA" id="ARBA00023125"/>
    </source>
</evidence>
<dbReference type="Pfam" id="PF00158">
    <property type="entry name" value="Sigma54_activat"/>
    <property type="match status" value="1"/>
</dbReference>
<evidence type="ECO:0000256" key="1">
    <source>
        <dbReference type="ARBA" id="ARBA00022741"/>
    </source>
</evidence>
<dbReference type="PROSITE" id="PS00688">
    <property type="entry name" value="SIGMA54_INTERACT_3"/>
    <property type="match status" value="1"/>
</dbReference>
<dbReference type="OrthoDB" id="9803970at2"/>
<dbReference type="CDD" id="cd00009">
    <property type="entry name" value="AAA"/>
    <property type="match status" value="1"/>
</dbReference>
<evidence type="ECO:0000256" key="3">
    <source>
        <dbReference type="ARBA" id="ARBA00023015"/>
    </source>
</evidence>
<dbReference type="AlphaFoldDB" id="A0A212RK76"/>
<dbReference type="Gene3D" id="1.10.10.60">
    <property type="entry name" value="Homeodomain-like"/>
    <property type="match status" value="1"/>
</dbReference>
<dbReference type="Pfam" id="PF00989">
    <property type="entry name" value="PAS"/>
    <property type="match status" value="1"/>
</dbReference>
<dbReference type="Pfam" id="PF01590">
    <property type="entry name" value="GAF"/>
    <property type="match status" value="1"/>
</dbReference>
<keyword evidence="4" id="KW-0238">DNA-binding</keyword>